<keyword evidence="2" id="KW-0812">Transmembrane</keyword>
<keyword evidence="5" id="KW-1185">Reference proteome</keyword>
<comment type="caution">
    <text evidence="4">The sequence shown here is derived from an EMBL/GenBank/DDBJ whole genome shotgun (WGS) entry which is preliminary data.</text>
</comment>
<evidence type="ECO:0000313" key="4">
    <source>
        <dbReference type="EMBL" id="OKL51423.1"/>
    </source>
</evidence>
<dbReference type="STRING" id="52770.BSZ40_07600"/>
<dbReference type="InterPro" id="IPR012336">
    <property type="entry name" value="Thioredoxin-like_fold"/>
</dbReference>
<sequence length="298" mass="31532">MSNKSSGSKAERREAARAAAAARREEQLRIDRRNRFLLLGGIALAAIAVVVAIVLAVVNRPDTNASLEDVTRPSNTQADGGVAFSGSTKAGTGKAQAKTIDVYFDYSCGACAQFEAAKEAELRELIEGGEVNVVLHPVNILGQSYTVTAGNAFAEVVDQHPDKAWDFHTKLSANFLQAAQTQDTSNLNLAGVQKIAAEVGVPQATIDKFADNRFAGYLTATSNQFSKRSADRELSEDGGARTPTVTLAGKLADLSLIFQEGALKNWAATGDVGYVYSEDGQTVVPKDPSQQPTPAATN</sequence>
<feature type="domain" description="Thioredoxin-like fold" evidence="3">
    <location>
        <begin position="92"/>
        <end position="251"/>
    </location>
</feature>
<dbReference type="Gene3D" id="3.40.30.10">
    <property type="entry name" value="Glutaredoxin"/>
    <property type="match status" value="1"/>
</dbReference>
<dbReference type="RefSeq" id="WP_073824853.1">
    <property type="nucleotide sequence ID" value="NZ_MQVS01000007.1"/>
</dbReference>
<dbReference type="Proteomes" id="UP000185612">
    <property type="component" value="Unassembled WGS sequence"/>
</dbReference>
<protein>
    <recommendedName>
        <fullName evidence="3">Thioredoxin-like fold domain-containing protein</fullName>
    </recommendedName>
</protein>
<organism evidence="4 5">
    <name type="scientific">Buchananella hordeovulneris</name>
    <dbReference type="NCBI Taxonomy" id="52770"/>
    <lineage>
        <taxon>Bacteria</taxon>
        <taxon>Bacillati</taxon>
        <taxon>Actinomycetota</taxon>
        <taxon>Actinomycetes</taxon>
        <taxon>Actinomycetales</taxon>
        <taxon>Actinomycetaceae</taxon>
        <taxon>Buchananella</taxon>
    </lineage>
</organism>
<feature type="region of interest" description="Disordered" evidence="1">
    <location>
        <begin position="65"/>
        <end position="90"/>
    </location>
</feature>
<feature type="compositionally biased region" description="Polar residues" evidence="1">
    <location>
        <begin position="65"/>
        <end position="78"/>
    </location>
</feature>
<reference evidence="5" key="1">
    <citation type="submission" date="2016-12" db="EMBL/GenBank/DDBJ databases">
        <authorList>
            <person name="Meng X."/>
        </authorList>
    </citation>
    <scope>NUCLEOTIDE SEQUENCE [LARGE SCALE GENOMIC DNA]</scope>
    <source>
        <strain evidence="5">DSM 20732</strain>
    </source>
</reference>
<dbReference type="SUPFAM" id="SSF52833">
    <property type="entry name" value="Thioredoxin-like"/>
    <property type="match status" value="1"/>
</dbReference>
<evidence type="ECO:0000313" key="5">
    <source>
        <dbReference type="Proteomes" id="UP000185612"/>
    </source>
</evidence>
<proteinExistence type="predicted"/>
<name>A0A1Q5PUZ7_9ACTO</name>
<evidence type="ECO:0000256" key="2">
    <source>
        <dbReference type="SAM" id="Phobius"/>
    </source>
</evidence>
<dbReference type="EMBL" id="MQVS01000007">
    <property type="protein sequence ID" value="OKL51423.1"/>
    <property type="molecule type" value="Genomic_DNA"/>
</dbReference>
<accession>A0A1Q5PUZ7</accession>
<evidence type="ECO:0000256" key="1">
    <source>
        <dbReference type="SAM" id="MobiDB-lite"/>
    </source>
</evidence>
<keyword evidence="2" id="KW-0472">Membrane</keyword>
<dbReference type="AlphaFoldDB" id="A0A1Q5PUZ7"/>
<gene>
    <name evidence="4" type="ORF">BSZ40_07600</name>
</gene>
<dbReference type="InterPro" id="IPR036249">
    <property type="entry name" value="Thioredoxin-like_sf"/>
</dbReference>
<dbReference type="OrthoDB" id="117402at2"/>
<keyword evidence="2" id="KW-1133">Transmembrane helix</keyword>
<evidence type="ECO:0000259" key="3">
    <source>
        <dbReference type="Pfam" id="PF13462"/>
    </source>
</evidence>
<dbReference type="CDD" id="cd02972">
    <property type="entry name" value="DsbA_family"/>
    <property type="match status" value="1"/>
</dbReference>
<dbReference type="Pfam" id="PF13462">
    <property type="entry name" value="Thioredoxin_4"/>
    <property type="match status" value="1"/>
</dbReference>
<feature type="transmembrane region" description="Helical" evidence="2">
    <location>
        <begin position="36"/>
        <end position="58"/>
    </location>
</feature>